<sequence length="129" mass="14290">MKSVSYLMVRLGIGISMLGHGLVRIPKLNAFSEGMINNFQSAPLPDFLLIPFSFALPFIEFLLGLLLIIGWQTKRAAIVGGFLMLALIAGTSLIENWSALPSQMIHLLFFILVYEFNQANAFALDSKKD</sequence>
<name>G0IXL9_CYCMS</name>
<dbReference type="eggNOG" id="COG2259">
    <property type="taxonomic scope" value="Bacteria"/>
</dbReference>
<accession>G0IXL9</accession>
<dbReference type="RefSeq" id="WP_014021495.1">
    <property type="nucleotide sequence ID" value="NC_015914.1"/>
</dbReference>
<evidence type="ECO:0000256" key="5">
    <source>
        <dbReference type="SAM" id="Phobius"/>
    </source>
</evidence>
<feature type="transmembrane region" description="Helical" evidence="5">
    <location>
        <begin position="47"/>
        <end position="69"/>
    </location>
</feature>
<gene>
    <name evidence="6" type="ordered locus">Cycma_3488</name>
</gene>
<evidence type="ECO:0000256" key="1">
    <source>
        <dbReference type="ARBA" id="ARBA00004141"/>
    </source>
</evidence>
<feature type="transmembrane region" description="Helical" evidence="5">
    <location>
        <begin position="100"/>
        <end position="117"/>
    </location>
</feature>
<proteinExistence type="predicted"/>
<dbReference type="KEGG" id="cmr:Cycma_3488"/>
<keyword evidence="4 5" id="KW-0472">Membrane</keyword>
<feature type="transmembrane region" description="Helical" evidence="5">
    <location>
        <begin position="76"/>
        <end position="94"/>
    </location>
</feature>
<evidence type="ECO:0000313" key="7">
    <source>
        <dbReference type="Proteomes" id="UP000001635"/>
    </source>
</evidence>
<dbReference type="Proteomes" id="UP000001635">
    <property type="component" value="Chromosome"/>
</dbReference>
<evidence type="ECO:0000313" key="6">
    <source>
        <dbReference type="EMBL" id="AEL27208.1"/>
    </source>
</evidence>
<dbReference type="STRING" id="880070.Cycma_3488"/>
<feature type="transmembrane region" description="Helical" evidence="5">
    <location>
        <begin position="7"/>
        <end position="27"/>
    </location>
</feature>
<evidence type="ECO:0000256" key="2">
    <source>
        <dbReference type="ARBA" id="ARBA00022692"/>
    </source>
</evidence>
<dbReference type="Pfam" id="PF07681">
    <property type="entry name" value="DoxX"/>
    <property type="match status" value="1"/>
</dbReference>
<dbReference type="InterPro" id="IPR032808">
    <property type="entry name" value="DoxX"/>
</dbReference>
<keyword evidence="7" id="KW-1185">Reference proteome</keyword>
<dbReference type="HOGENOM" id="CLU_125957_1_0_10"/>
<reference evidence="7" key="1">
    <citation type="submission" date="2011-07" db="EMBL/GenBank/DDBJ databases">
        <title>The complete genome of Cyclobacterium marinum DSM 745.</title>
        <authorList>
            <person name="Lucas S."/>
            <person name="Han J."/>
            <person name="Lapidus A."/>
            <person name="Bruce D."/>
            <person name="Goodwin L."/>
            <person name="Pitluck S."/>
            <person name="Peters L."/>
            <person name="Kyrpides N."/>
            <person name="Mavromatis K."/>
            <person name="Ivanova N."/>
            <person name="Ovchinnikova G."/>
            <person name="Chertkov O."/>
            <person name="Detter J.C."/>
            <person name="Tapia R."/>
            <person name="Han C."/>
            <person name="Land M."/>
            <person name="Hauser L."/>
            <person name="Markowitz V."/>
            <person name="Cheng J.-F."/>
            <person name="Hugenholtz P."/>
            <person name="Woyke T."/>
            <person name="Wu D."/>
            <person name="Tindall B."/>
            <person name="Schuetze A."/>
            <person name="Brambilla E."/>
            <person name="Klenk H.-P."/>
            <person name="Eisen J.A."/>
        </authorList>
    </citation>
    <scope>NUCLEOTIDE SEQUENCE [LARGE SCALE GENOMIC DNA]</scope>
    <source>
        <strain evidence="7">ATCC 25205 / DSM 745 / LMG 13164 / NCIMB 1802</strain>
    </source>
</reference>
<dbReference type="AlphaFoldDB" id="G0IXL9"/>
<organism evidence="6 7">
    <name type="scientific">Cyclobacterium marinum (strain ATCC 25205 / DSM 745 / LMG 13164 / NCIMB 1802)</name>
    <name type="common">Flectobacillus marinus</name>
    <dbReference type="NCBI Taxonomy" id="880070"/>
    <lineage>
        <taxon>Bacteria</taxon>
        <taxon>Pseudomonadati</taxon>
        <taxon>Bacteroidota</taxon>
        <taxon>Cytophagia</taxon>
        <taxon>Cytophagales</taxon>
        <taxon>Cyclobacteriaceae</taxon>
        <taxon>Cyclobacterium</taxon>
    </lineage>
</organism>
<keyword evidence="3 5" id="KW-1133">Transmembrane helix</keyword>
<dbReference type="EMBL" id="CP002955">
    <property type="protein sequence ID" value="AEL27208.1"/>
    <property type="molecule type" value="Genomic_DNA"/>
</dbReference>
<comment type="subcellular location">
    <subcellularLocation>
        <location evidence="1">Membrane</location>
        <topology evidence="1">Multi-pass membrane protein</topology>
    </subcellularLocation>
</comment>
<evidence type="ECO:0000256" key="3">
    <source>
        <dbReference type="ARBA" id="ARBA00022989"/>
    </source>
</evidence>
<protein>
    <submittedName>
        <fullName evidence="6">DoxX family protein</fullName>
    </submittedName>
</protein>
<evidence type="ECO:0000256" key="4">
    <source>
        <dbReference type="ARBA" id="ARBA00023136"/>
    </source>
</evidence>
<dbReference type="OrthoDB" id="4732370at2"/>
<dbReference type="GO" id="GO:0016020">
    <property type="term" value="C:membrane"/>
    <property type="evidence" value="ECO:0007669"/>
    <property type="project" value="UniProtKB-SubCell"/>
</dbReference>
<keyword evidence="2 5" id="KW-0812">Transmembrane</keyword>